<dbReference type="GO" id="GO:0005737">
    <property type="term" value="C:cytoplasm"/>
    <property type="evidence" value="ECO:0007669"/>
    <property type="project" value="UniProtKB-SubCell"/>
</dbReference>
<evidence type="ECO:0000256" key="1">
    <source>
        <dbReference type="ARBA" id="ARBA00004496"/>
    </source>
</evidence>
<keyword evidence="8" id="KW-0812">Transmembrane</keyword>
<evidence type="ECO:0000256" key="5">
    <source>
        <dbReference type="ARBA" id="ARBA00038253"/>
    </source>
</evidence>
<keyword evidence="8" id="KW-1133">Transmembrane helix</keyword>
<dbReference type="SUPFAM" id="SSF46894">
    <property type="entry name" value="C-terminal effector domain of the bipartite response regulators"/>
    <property type="match status" value="1"/>
</dbReference>
<keyword evidence="10" id="KW-1185">Reference proteome</keyword>
<evidence type="ECO:0000256" key="6">
    <source>
        <dbReference type="PROSITE-ProRule" id="PRU00339"/>
    </source>
</evidence>
<dbReference type="PANTHER" id="PTHR46630">
    <property type="entry name" value="TETRATRICOPEPTIDE REPEAT PROTEIN 29"/>
    <property type="match status" value="1"/>
</dbReference>
<feature type="repeat" description="TPR" evidence="6">
    <location>
        <begin position="215"/>
        <end position="248"/>
    </location>
</feature>
<evidence type="ECO:0000313" key="10">
    <source>
        <dbReference type="Proteomes" id="UP000679220"/>
    </source>
</evidence>
<comment type="similarity">
    <text evidence="5">Belongs to the Rap family.</text>
</comment>
<keyword evidence="3" id="KW-0677">Repeat</keyword>
<dbReference type="RefSeq" id="WP_212191427.1">
    <property type="nucleotide sequence ID" value="NZ_JAGTAR010000018.1"/>
</dbReference>
<dbReference type="InterPro" id="IPR016032">
    <property type="entry name" value="Sig_transdc_resp-reg_C-effctor"/>
</dbReference>
<dbReference type="InterPro" id="IPR011990">
    <property type="entry name" value="TPR-like_helical_dom_sf"/>
</dbReference>
<dbReference type="PANTHER" id="PTHR46630:SF1">
    <property type="entry name" value="TETRATRICOPEPTIDE REPEAT PROTEIN 29"/>
    <property type="match status" value="1"/>
</dbReference>
<dbReference type="EMBL" id="JAGTAR010000018">
    <property type="protein sequence ID" value="MBR8536396.1"/>
    <property type="molecule type" value="Genomic_DNA"/>
</dbReference>
<evidence type="ECO:0000256" key="2">
    <source>
        <dbReference type="ARBA" id="ARBA00022490"/>
    </source>
</evidence>
<evidence type="ECO:0000313" key="9">
    <source>
        <dbReference type="EMBL" id="MBR8536396.1"/>
    </source>
</evidence>
<reference evidence="9" key="1">
    <citation type="journal article" date="2018" name="Int. J. Syst. Evol. Microbiol.">
        <title>Carboxylicivirga sediminis sp. nov., isolated from coastal sediment.</title>
        <authorList>
            <person name="Wang F.Q."/>
            <person name="Ren L.H."/>
            <person name="Zou R.J."/>
            <person name="Sun Y.Z."/>
            <person name="Liu X.J."/>
            <person name="Jiang F."/>
            <person name="Liu L.J."/>
        </authorList>
    </citation>
    <scope>NUCLEOTIDE SEQUENCE</scope>
    <source>
        <strain evidence="9">JR1</strain>
    </source>
</reference>
<dbReference type="SUPFAM" id="SSF48452">
    <property type="entry name" value="TPR-like"/>
    <property type="match status" value="2"/>
</dbReference>
<keyword evidence="2" id="KW-0963">Cytoplasm</keyword>
<dbReference type="SMART" id="SM00028">
    <property type="entry name" value="TPR"/>
    <property type="match status" value="5"/>
</dbReference>
<dbReference type="PROSITE" id="PS50005">
    <property type="entry name" value="TPR"/>
    <property type="match status" value="2"/>
</dbReference>
<evidence type="ECO:0000256" key="4">
    <source>
        <dbReference type="ARBA" id="ARBA00022803"/>
    </source>
</evidence>
<sequence>MKKLLPYSINVWLYLCIYVLSQHNVLANDIVKEDSLTFKLEKSQNADERLAILLELVKLTRKYDLKKSLLFGTQGEQTAINKEKEEWLPEFQLENGSSNYFLGNYDEALENYLNAIENYAEIENNVGLVRSYNNTGMIYDRIENYPKSINYYRQALHYFDLCTQKDKAQYRRYQSQIYNNIASANLSLGNRKEAKLYYEKALEVAKEIGFRHIISSIYNNLGKIEIIEQDYPTAYRYLNKAIKIRQEDNELEGLAKSYYFLSNYYSNINELDSAEWAARKALNIAKEINILEPQKVAHMFLYEIYESKGLLKEALEEHKRYKLVSDSLINEQKVNQLSQLQISYEVEKIEEANKLEKSRIRSFYTLLVTILSAILLIAVLLMIIFKMQKRKVELENTKLEMEVETKNRELTTNVMYLVQKNELLNNVAKKLISLKDNLKDANKKPLQQIIYNLQSQSDNEVWQEFQLRFNQVHNDFYEQIRAKHPEITPSEERLCALLRLNMTSKEIAAITHQTLRGVEVARGRLRKRLDLTGTDINLITYLEGF</sequence>
<dbReference type="GO" id="GO:0006355">
    <property type="term" value="P:regulation of DNA-templated transcription"/>
    <property type="evidence" value="ECO:0007669"/>
    <property type="project" value="InterPro"/>
</dbReference>
<comment type="caution">
    <text evidence="9">The sequence shown here is derived from an EMBL/GenBank/DDBJ whole genome shotgun (WGS) entry which is preliminary data.</text>
</comment>
<dbReference type="Proteomes" id="UP000679220">
    <property type="component" value="Unassembled WGS sequence"/>
</dbReference>
<accession>A0A941F415</accession>
<name>A0A941F415_9BACT</name>
<dbReference type="Pfam" id="PF13181">
    <property type="entry name" value="TPR_8"/>
    <property type="match status" value="1"/>
</dbReference>
<reference evidence="9" key="2">
    <citation type="submission" date="2021-04" db="EMBL/GenBank/DDBJ databases">
        <authorList>
            <person name="Zhang T."/>
            <person name="Zhang Y."/>
            <person name="Lu D."/>
            <person name="Zuo D."/>
            <person name="Du Z."/>
        </authorList>
    </citation>
    <scope>NUCLEOTIDE SEQUENCE</scope>
    <source>
        <strain evidence="9">JR1</strain>
    </source>
</reference>
<feature type="repeat" description="TPR" evidence="6">
    <location>
        <begin position="175"/>
        <end position="208"/>
    </location>
</feature>
<dbReference type="GO" id="GO:0003677">
    <property type="term" value="F:DNA binding"/>
    <property type="evidence" value="ECO:0007669"/>
    <property type="project" value="InterPro"/>
</dbReference>
<dbReference type="AlphaFoldDB" id="A0A941F415"/>
<evidence type="ECO:0000256" key="7">
    <source>
        <dbReference type="SAM" id="Coils"/>
    </source>
</evidence>
<dbReference type="InterPro" id="IPR051476">
    <property type="entry name" value="Bac_ResReg_Asp_Phosphatase"/>
</dbReference>
<dbReference type="InterPro" id="IPR019734">
    <property type="entry name" value="TPR_rpt"/>
</dbReference>
<gene>
    <name evidence="9" type="ORF">KDU71_12560</name>
</gene>
<proteinExistence type="inferred from homology"/>
<dbReference type="Pfam" id="PF13424">
    <property type="entry name" value="TPR_12"/>
    <property type="match status" value="2"/>
</dbReference>
<keyword evidence="8" id="KW-0472">Membrane</keyword>
<protein>
    <submittedName>
        <fullName evidence="9">Tetratricopeptide repeat protein</fullName>
    </submittedName>
</protein>
<keyword evidence="7" id="KW-0175">Coiled coil</keyword>
<evidence type="ECO:0000256" key="8">
    <source>
        <dbReference type="SAM" id="Phobius"/>
    </source>
</evidence>
<comment type="subcellular location">
    <subcellularLocation>
        <location evidence="1">Cytoplasm</location>
    </subcellularLocation>
</comment>
<keyword evidence="4 6" id="KW-0802">TPR repeat</keyword>
<feature type="coiled-coil region" evidence="7">
    <location>
        <begin position="389"/>
        <end position="444"/>
    </location>
</feature>
<evidence type="ECO:0000256" key="3">
    <source>
        <dbReference type="ARBA" id="ARBA00022737"/>
    </source>
</evidence>
<dbReference type="Gene3D" id="1.25.40.10">
    <property type="entry name" value="Tetratricopeptide repeat domain"/>
    <property type="match status" value="2"/>
</dbReference>
<organism evidence="9 10">
    <name type="scientific">Carboxylicivirga sediminis</name>
    <dbReference type="NCBI Taxonomy" id="2006564"/>
    <lineage>
        <taxon>Bacteria</taxon>
        <taxon>Pseudomonadati</taxon>
        <taxon>Bacteroidota</taxon>
        <taxon>Bacteroidia</taxon>
        <taxon>Marinilabiliales</taxon>
        <taxon>Marinilabiliaceae</taxon>
        <taxon>Carboxylicivirga</taxon>
    </lineage>
</organism>
<feature type="transmembrane region" description="Helical" evidence="8">
    <location>
        <begin position="363"/>
        <end position="385"/>
    </location>
</feature>